<gene>
    <name evidence="8" type="ORF">SLEP1_g53989</name>
</gene>
<dbReference type="SUPFAM" id="SSF52172">
    <property type="entry name" value="CheY-like"/>
    <property type="match status" value="1"/>
</dbReference>
<dbReference type="InterPro" id="IPR001005">
    <property type="entry name" value="SANT/Myb"/>
</dbReference>
<keyword evidence="3" id="KW-0805">Transcription regulation</keyword>
<reference evidence="8 9" key="1">
    <citation type="journal article" date="2021" name="Commun. Biol.">
        <title>The genome of Shorea leprosula (Dipterocarpaceae) highlights the ecological relevance of drought in aseasonal tropical rainforests.</title>
        <authorList>
            <person name="Ng K.K.S."/>
            <person name="Kobayashi M.J."/>
            <person name="Fawcett J.A."/>
            <person name="Hatakeyama M."/>
            <person name="Paape T."/>
            <person name="Ng C.H."/>
            <person name="Ang C.C."/>
            <person name="Tnah L.H."/>
            <person name="Lee C.T."/>
            <person name="Nishiyama T."/>
            <person name="Sese J."/>
            <person name="O'Brien M.J."/>
            <person name="Copetti D."/>
            <person name="Mohd Noor M.I."/>
            <person name="Ong R.C."/>
            <person name="Putra M."/>
            <person name="Sireger I.Z."/>
            <person name="Indrioko S."/>
            <person name="Kosugi Y."/>
            <person name="Izuno A."/>
            <person name="Isagi Y."/>
            <person name="Lee S.L."/>
            <person name="Shimizu K.K."/>
        </authorList>
    </citation>
    <scope>NUCLEOTIDE SEQUENCE [LARGE SCALE GENOMIC DNA]</scope>
    <source>
        <strain evidence="8">214</strain>
    </source>
</reference>
<name>A0AAV5MAZ5_9ROSI</name>
<evidence type="ECO:0000256" key="4">
    <source>
        <dbReference type="ARBA" id="ARBA00023163"/>
    </source>
</evidence>
<dbReference type="GO" id="GO:0000160">
    <property type="term" value="P:phosphorelay signal transduction system"/>
    <property type="evidence" value="ECO:0007669"/>
    <property type="project" value="UniProtKB-KW"/>
</dbReference>
<accession>A0AAV5MAZ5</accession>
<evidence type="ECO:0000256" key="2">
    <source>
        <dbReference type="ARBA" id="ARBA00023012"/>
    </source>
</evidence>
<dbReference type="PANTHER" id="PTHR43874:SF215">
    <property type="entry name" value="RESPONSE REGULATOR, PUTATIVE-RELATED"/>
    <property type="match status" value="1"/>
</dbReference>
<dbReference type="InterPro" id="IPR045279">
    <property type="entry name" value="ARR-like"/>
</dbReference>
<dbReference type="EMBL" id="BPVZ01000220">
    <property type="protein sequence ID" value="GKV47050.1"/>
    <property type="molecule type" value="Genomic_DNA"/>
</dbReference>
<comment type="caution">
    <text evidence="6">Lacks conserved residue(s) required for the propagation of feature annotation.</text>
</comment>
<evidence type="ECO:0000259" key="7">
    <source>
        <dbReference type="PROSITE" id="PS50110"/>
    </source>
</evidence>
<dbReference type="SMART" id="SM00448">
    <property type="entry name" value="REC"/>
    <property type="match status" value="1"/>
</dbReference>
<sequence length="406" mass="46287">MSEAINHHQKQWNNTPPLPQDGNAYEFSAEGMQVLAIDVNAFCLKYLVSLLRRCKYEVTATTEAGEALKILRENRNKFDIAITNTVRLDFDAFRLLEIIGNHLDIPVIIVSADDRISSVMKSMKYGVVNYMLKPVRIQEIQILWQYVFRKRMQDSGRISKQLEPKINKGDEEEANIQTFDSSASEDDAFQRKPRVLWTKELHNIFVAAVQALGENAKPKEIHRIMNVEGISRQSVSSHLQKYRMHLNKERANQQSNNSFDSIHRTCKRKLEREQNMGPWNQGTHAKKQSGQTLPIIESTFEPLYPSSGDSASQQAFVDFHGGGRSNYKGLVIEHVRDHIQKLAAEGSVSDNGTKFMQQSVNQWENTAPLEMSYSLLDDDFHIQAILNELASPRISKPMLISSILSE</sequence>
<dbReference type="Proteomes" id="UP001054252">
    <property type="component" value="Unassembled WGS sequence"/>
</dbReference>
<dbReference type="InterPro" id="IPR006447">
    <property type="entry name" value="Myb_dom_plants"/>
</dbReference>
<dbReference type="Gene3D" id="1.10.10.60">
    <property type="entry name" value="Homeodomain-like"/>
    <property type="match status" value="1"/>
</dbReference>
<evidence type="ECO:0000256" key="5">
    <source>
        <dbReference type="ARBA" id="ARBA00023242"/>
    </source>
</evidence>
<feature type="domain" description="Response regulatory" evidence="7">
    <location>
        <begin position="33"/>
        <end position="148"/>
    </location>
</feature>
<keyword evidence="9" id="KW-1185">Reference proteome</keyword>
<dbReference type="GO" id="GO:0005634">
    <property type="term" value="C:nucleus"/>
    <property type="evidence" value="ECO:0007669"/>
    <property type="project" value="UniProtKB-SubCell"/>
</dbReference>
<evidence type="ECO:0000256" key="3">
    <source>
        <dbReference type="ARBA" id="ARBA00023015"/>
    </source>
</evidence>
<dbReference type="SUPFAM" id="SSF46689">
    <property type="entry name" value="Homeodomain-like"/>
    <property type="match status" value="1"/>
</dbReference>
<dbReference type="FunFam" id="1.10.10.60:FF:000007">
    <property type="entry name" value="Two-component response regulator"/>
    <property type="match status" value="1"/>
</dbReference>
<keyword evidence="5" id="KW-0539">Nucleus</keyword>
<dbReference type="InterPro" id="IPR001789">
    <property type="entry name" value="Sig_transdc_resp-reg_receiver"/>
</dbReference>
<dbReference type="InterPro" id="IPR009057">
    <property type="entry name" value="Homeodomain-like_sf"/>
</dbReference>
<organism evidence="8 9">
    <name type="scientific">Rubroshorea leprosula</name>
    <dbReference type="NCBI Taxonomy" id="152421"/>
    <lineage>
        <taxon>Eukaryota</taxon>
        <taxon>Viridiplantae</taxon>
        <taxon>Streptophyta</taxon>
        <taxon>Embryophyta</taxon>
        <taxon>Tracheophyta</taxon>
        <taxon>Spermatophyta</taxon>
        <taxon>Magnoliopsida</taxon>
        <taxon>eudicotyledons</taxon>
        <taxon>Gunneridae</taxon>
        <taxon>Pentapetalae</taxon>
        <taxon>rosids</taxon>
        <taxon>malvids</taxon>
        <taxon>Malvales</taxon>
        <taxon>Dipterocarpaceae</taxon>
        <taxon>Rubroshorea</taxon>
    </lineage>
</organism>
<comment type="caution">
    <text evidence="8">The sequence shown here is derived from an EMBL/GenBank/DDBJ whole genome shotgun (WGS) entry which is preliminary data.</text>
</comment>
<dbReference type="PROSITE" id="PS50110">
    <property type="entry name" value="RESPONSE_REGULATORY"/>
    <property type="match status" value="1"/>
</dbReference>
<evidence type="ECO:0000256" key="1">
    <source>
        <dbReference type="ARBA" id="ARBA00004123"/>
    </source>
</evidence>
<dbReference type="GO" id="GO:0009736">
    <property type="term" value="P:cytokinin-activated signaling pathway"/>
    <property type="evidence" value="ECO:0007669"/>
    <property type="project" value="InterPro"/>
</dbReference>
<dbReference type="NCBIfam" id="TIGR01557">
    <property type="entry name" value="myb_SHAQKYF"/>
    <property type="match status" value="1"/>
</dbReference>
<comment type="subcellular location">
    <subcellularLocation>
        <location evidence="1">Nucleus</location>
    </subcellularLocation>
</comment>
<evidence type="ECO:0000313" key="8">
    <source>
        <dbReference type="EMBL" id="GKV47050.1"/>
    </source>
</evidence>
<protein>
    <recommendedName>
        <fullName evidence="7">Response regulatory domain-containing protein</fullName>
    </recommendedName>
</protein>
<dbReference type="GO" id="GO:0003677">
    <property type="term" value="F:DNA binding"/>
    <property type="evidence" value="ECO:0007669"/>
    <property type="project" value="InterPro"/>
</dbReference>
<dbReference type="AlphaFoldDB" id="A0AAV5MAZ5"/>
<dbReference type="Pfam" id="PF00072">
    <property type="entry name" value="Response_reg"/>
    <property type="match status" value="1"/>
</dbReference>
<dbReference type="CDD" id="cd17584">
    <property type="entry name" value="REC_typeB_ARR-like"/>
    <property type="match status" value="1"/>
</dbReference>
<evidence type="ECO:0000313" key="9">
    <source>
        <dbReference type="Proteomes" id="UP001054252"/>
    </source>
</evidence>
<dbReference type="Pfam" id="PF00249">
    <property type="entry name" value="Myb_DNA-binding"/>
    <property type="match status" value="1"/>
</dbReference>
<evidence type="ECO:0000256" key="6">
    <source>
        <dbReference type="PROSITE-ProRule" id="PRU00169"/>
    </source>
</evidence>
<keyword evidence="2" id="KW-0902">Two-component regulatory system</keyword>
<keyword evidence="4" id="KW-0804">Transcription</keyword>
<proteinExistence type="predicted"/>
<dbReference type="PANTHER" id="PTHR43874">
    <property type="entry name" value="TWO-COMPONENT RESPONSE REGULATOR"/>
    <property type="match status" value="1"/>
</dbReference>
<dbReference type="InterPro" id="IPR011006">
    <property type="entry name" value="CheY-like_superfamily"/>
</dbReference>
<dbReference type="Gene3D" id="3.40.50.2300">
    <property type="match status" value="1"/>
</dbReference>